<feature type="compositionally biased region" description="Basic and acidic residues" evidence="1">
    <location>
        <begin position="92"/>
        <end position="104"/>
    </location>
</feature>
<feature type="region of interest" description="Disordered" evidence="1">
    <location>
        <begin position="1"/>
        <end position="54"/>
    </location>
</feature>
<feature type="compositionally biased region" description="Polar residues" evidence="1">
    <location>
        <begin position="29"/>
        <end position="39"/>
    </location>
</feature>
<name>A0A1Y2BV40_9FUNG</name>
<feature type="compositionally biased region" description="Polar residues" evidence="1">
    <location>
        <begin position="10"/>
        <end position="22"/>
    </location>
</feature>
<protein>
    <submittedName>
        <fullName evidence="2">Uncharacterized protein</fullName>
    </submittedName>
</protein>
<gene>
    <name evidence="2" type="ORF">BCR33DRAFT_788868</name>
</gene>
<accession>A0A1Y2BV40</accession>
<reference evidence="2 3" key="1">
    <citation type="submission" date="2016-07" db="EMBL/GenBank/DDBJ databases">
        <title>Pervasive Adenine N6-methylation of Active Genes in Fungi.</title>
        <authorList>
            <consortium name="DOE Joint Genome Institute"/>
            <person name="Mondo S.J."/>
            <person name="Dannebaum R.O."/>
            <person name="Kuo R.C."/>
            <person name="Labutti K."/>
            <person name="Haridas S."/>
            <person name="Kuo A."/>
            <person name="Salamov A."/>
            <person name="Ahrendt S.R."/>
            <person name="Lipzen A."/>
            <person name="Sullivan W."/>
            <person name="Andreopoulos W.B."/>
            <person name="Clum A."/>
            <person name="Lindquist E."/>
            <person name="Daum C."/>
            <person name="Ramamoorthy G.K."/>
            <person name="Gryganskyi A."/>
            <person name="Culley D."/>
            <person name="Magnuson J.K."/>
            <person name="James T.Y."/>
            <person name="O'Malley M.A."/>
            <person name="Stajich J.E."/>
            <person name="Spatafora J.W."/>
            <person name="Visel A."/>
            <person name="Grigoriev I.V."/>
        </authorList>
    </citation>
    <scope>NUCLEOTIDE SEQUENCE [LARGE SCALE GENOMIC DNA]</scope>
    <source>
        <strain evidence="2 3">JEL800</strain>
    </source>
</reference>
<dbReference type="EMBL" id="MCGO01000043">
    <property type="protein sequence ID" value="ORY38648.1"/>
    <property type="molecule type" value="Genomic_DNA"/>
</dbReference>
<proteinExistence type="predicted"/>
<evidence type="ECO:0000313" key="2">
    <source>
        <dbReference type="EMBL" id="ORY38648.1"/>
    </source>
</evidence>
<dbReference type="OrthoDB" id="10566231at2759"/>
<sequence length="116" mass="12086">MAKTPKAKPSSGTGSKNATANKSVAKASSKPTSSLAKNLTKTKTKTKMQNASLTDQLDSSLPHILSLASKLKPVKAAASFGVLSKPRRPAKPTKDQAERLKTDADLDEALGKLGSL</sequence>
<keyword evidence="3" id="KW-1185">Reference proteome</keyword>
<feature type="region of interest" description="Disordered" evidence="1">
    <location>
        <begin position="83"/>
        <end position="105"/>
    </location>
</feature>
<dbReference type="Proteomes" id="UP000193642">
    <property type="component" value="Unassembled WGS sequence"/>
</dbReference>
<comment type="caution">
    <text evidence="2">The sequence shown here is derived from an EMBL/GenBank/DDBJ whole genome shotgun (WGS) entry which is preliminary data.</text>
</comment>
<dbReference type="AlphaFoldDB" id="A0A1Y2BV40"/>
<organism evidence="2 3">
    <name type="scientific">Rhizoclosmatium globosum</name>
    <dbReference type="NCBI Taxonomy" id="329046"/>
    <lineage>
        <taxon>Eukaryota</taxon>
        <taxon>Fungi</taxon>
        <taxon>Fungi incertae sedis</taxon>
        <taxon>Chytridiomycota</taxon>
        <taxon>Chytridiomycota incertae sedis</taxon>
        <taxon>Chytridiomycetes</taxon>
        <taxon>Chytridiales</taxon>
        <taxon>Chytriomycetaceae</taxon>
        <taxon>Rhizoclosmatium</taxon>
    </lineage>
</organism>
<evidence type="ECO:0000313" key="3">
    <source>
        <dbReference type="Proteomes" id="UP000193642"/>
    </source>
</evidence>
<evidence type="ECO:0000256" key="1">
    <source>
        <dbReference type="SAM" id="MobiDB-lite"/>
    </source>
</evidence>